<evidence type="ECO:0000256" key="1">
    <source>
        <dbReference type="SAM" id="MobiDB-lite"/>
    </source>
</evidence>
<reference evidence="2" key="1">
    <citation type="journal article" date="2015" name="ISME J.">
        <title>Aquifer environment selects for microbial species cohorts in sediment and groundwater.</title>
        <authorList>
            <person name="Hug L.A."/>
            <person name="Thomas B.C."/>
            <person name="Brown C.T."/>
            <person name="Frischkorn K.R."/>
            <person name="Williams K.H."/>
            <person name="Tringe S.G."/>
            <person name="Banfield J.F."/>
        </authorList>
    </citation>
    <scope>NUCLEOTIDE SEQUENCE</scope>
</reference>
<name>A0A0H4TA44_9BACT</name>
<dbReference type="AlphaFoldDB" id="A0A0H4TA44"/>
<feature type="compositionally biased region" description="Polar residues" evidence="1">
    <location>
        <begin position="15"/>
        <end position="26"/>
    </location>
</feature>
<evidence type="ECO:0000313" key="2">
    <source>
        <dbReference type="EMBL" id="AKQ03680.1"/>
    </source>
</evidence>
<feature type="region of interest" description="Disordered" evidence="1">
    <location>
        <begin position="1"/>
        <end position="26"/>
    </location>
</feature>
<dbReference type="EMBL" id="KT007019">
    <property type="protein sequence ID" value="AKQ03680.1"/>
    <property type="molecule type" value="Genomic_DNA"/>
</dbReference>
<protein>
    <submittedName>
        <fullName evidence="2">Uncharacterized protein</fullName>
    </submittedName>
</protein>
<sequence>MRTVANRLHTKTGPAPQSGSRSRLSNNVKAAYLGANGQMVKRLREKT</sequence>
<organism evidence="2">
    <name type="scientific">uncultured bacterium Rifle_16ft_4_minimus_38450</name>
    <dbReference type="NCBI Taxonomy" id="1665158"/>
    <lineage>
        <taxon>Bacteria</taxon>
        <taxon>environmental samples</taxon>
    </lineage>
</organism>
<accession>A0A0H4TA44</accession>
<proteinExistence type="predicted"/>